<feature type="domain" description="YARHG" evidence="3">
    <location>
        <begin position="120"/>
        <end position="207"/>
    </location>
</feature>
<dbReference type="EMBL" id="DWWO01000080">
    <property type="protein sequence ID" value="HJC34224.1"/>
    <property type="molecule type" value="Genomic_DNA"/>
</dbReference>
<feature type="transmembrane region" description="Helical" evidence="2">
    <location>
        <begin position="31"/>
        <end position="54"/>
    </location>
</feature>
<feature type="region of interest" description="Disordered" evidence="1">
    <location>
        <begin position="97"/>
        <end position="116"/>
    </location>
</feature>
<keyword evidence="2" id="KW-0812">Transmembrane</keyword>
<accession>A0A9D2NNM5</accession>
<dbReference type="InterPro" id="IPR038587">
    <property type="entry name" value="Ribosomal_eL40_sf"/>
</dbReference>
<keyword evidence="2" id="KW-0472">Membrane</keyword>
<proteinExistence type="predicted"/>
<evidence type="ECO:0000313" key="5">
    <source>
        <dbReference type="Proteomes" id="UP000823890"/>
    </source>
</evidence>
<reference evidence="4" key="2">
    <citation type="submission" date="2021-04" db="EMBL/GenBank/DDBJ databases">
        <authorList>
            <person name="Gilroy R."/>
        </authorList>
    </citation>
    <scope>NUCLEOTIDE SEQUENCE</scope>
    <source>
        <strain evidence="4">ChiW19-954</strain>
    </source>
</reference>
<dbReference type="AlphaFoldDB" id="A0A9D2NNM5"/>
<evidence type="ECO:0000256" key="2">
    <source>
        <dbReference type="SAM" id="Phobius"/>
    </source>
</evidence>
<dbReference type="InterPro" id="IPR038434">
    <property type="entry name" value="YARHG_sf"/>
</dbReference>
<dbReference type="InterPro" id="IPR026870">
    <property type="entry name" value="Zinc_ribbon_dom"/>
</dbReference>
<dbReference type="Gene3D" id="4.10.1060.50">
    <property type="match status" value="1"/>
</dbReference>
<name>A0A9D2NNM5_9FIRM</name>
<organism evidence="4 5">
    <name type="scientific">Candidatus Mediterraneibacter faecipullorum</name>
    <dbReference type="NCBI Taxonomy" id="2838670"/>
    <lineage>
        <taxon>Bacteria</taxon>
        <taxon>Bacillati</taxon>
        <taxon>Bacillota</taxon>
        <taxon>Clostridia</taxon>
        <taxon>Lachnospirales</taxon>
        <taxon>Lachnospiraceae</taxon>
        <taxon>Mediterraneibacter</taxon>
    </lineage>
</organism>
<evidence type="ECO:0000259" key="3">
    <source>
        <dbReference type="SMART" id="SM01324"/>
    </source>
</evidence>
<dbReference type="InterPro" id="IPR025582">
    <property type="entry name" value="YARHG_dom"/>
</dbReference>
<reference evidence="4" key="1">
    <citation type="journal article" date="2021" name="PeerJ">
        <title>Extensive microbial diversity within the chicken gut microbiome revealed by metagenomics and culture.</title>
        <authorList>
            <person name="Gilroy R."/>
            <person name="Ravi A."/>
            <person name="Getino M."/>
            <person name="Pursley I."/>
            <person name="Horton D.L."/>
            <person name="Alikhan N.F."/>
            <person name="Baker D."/>
            <person name="Gharbi K."/>
            <person name="Hall N."/>
            <person name="Watson M."/>
            <person name="Adriaenssens E.M."/>
            <person name="Foster-Nyarko E."/>
            <person name="Jarju S."/>
            <person name="Secka A."/>
            <person name="Antonio M."/>
            <person name="Oren A."/>
            <person name="Chaudhuri R.R."/>
            <person name="La Ragione R."/>
            <person name="Hildebrand F."/>
            <person name="Pallen M.J."/>
        </authorList>
    </citation>
    <scope>NUCLEOTIDE SEQUENCE</scope>
    <source>
        <strain evidence="4">ChiW19-954</strain>
    </source>
</reference>
<dbReference type="SMART" id="SM01324">
    <property type="entry name" value="YARHG"/>
    <property type="match status" value="1"/>
</dbReference>
<evidence type="ECO:0000313" key="4">
    <source>
        <dbReference type="EMBL" id="HJC34224.1"/>
    </source>
</evidence>
<evidence type="ECO:0000256" key="1">
    <source>
        <dbReference type="SAM" id="MobiDB-lite"/>
    </source>
</evidence>
<dbReference type="Gene3D" id="1.20.58.1690">
    <property type="match status" value="1"/>
</dbReference>
<comment type="caution">
    <text evidence="4">The sequence shown here is derived from an EMBL/GenBank/DDBJ whole genome shotgun (WGS) entry which is preliminary data.</text>
</comment>
<sequence length="221" mass="25152">MLCPKCGAEVRGEDTFCDQCGYSLKKRKRTFLPTIVTLALILIAAGGTAVWIVMDDHHTLEEVWAQYQEAQNSLMKENIAKVQSAQDAQGECISEGETAEKQEADVEETESENAQISEQDQYILPESNSRYLTDSDIDGMSLREINYAKNEIYARHGRKFDSEELQTYFDSKSWYTGKYEPSDFDENYSGSMLNAYEKKNAEFLSEKEFSINSNGYQLDAN</sequence>
<protein>
    <submittedName>
        <fullName evidence="4">YARHG domain-containing protein</fullName>
    </submittedName>
</protein>
<keyword evidence="2" id="KW-1133">Transmembrane helix</keyword>
<dbReference type="Proteomes" id="UP000823890">
    <property type="component" value="Unassembled WGS sequence"/>
</dbReference>
<gene>
    <name evidence="4" type="ORF">H9758_06460</name>
</gene>
<dbReference type="Pfam" id="PF13240">
    <property type="entry name" value="Zn_Ribbon_1"/>
    <property type="match status" value="1"/>
</dbReference>
<dbReference type="Pfam" id="PF13308">
    <property type="entry name" value="YARHG"/>
    <property type="match status" value="1"/>
</dbReference>